<dbReference type="GO" id="GO:0006096">
    <property type="term" value="P:glycolytic process"/>
    <property type="evidence" value="ECO:0007669"/>
    <property type="project" value="UniProtKB-UniPathway"/>
</dbReference>
<comment type="similarity">
    <text evidence="1 3">Belongs to the triosephosphate isomerase family.</text>
</comment>
<dbReference type="GO" id="GO:0004807">
    <property type="term" value="F:triose-phosphate isomerase activity"/>
    <property type="evidence" value="ECO:0007669"/>
    <property type="project" value="UniProtKB-EC"/>
</dbReference>
<gene>
    <name evidence="4" type="ORF">US45_C0014G0010</name>
</gene>
<name>A0A0G0GSF0_9BACT</name>
<accession>A0A0G0GSF0</accession>
<dbReference type="EMBL" id="LBTA01000014">
    <property type="protein sequence ID" value="KKQ32967.1"/>
    <property type="molecule type" value="Genomic_DNA"/>
</dbReference>
<dbReference type="InterPro" id="IPR000652">
    <property type="entry name" value="Triosephosphate_isomerase"/>
</dbReference>
<dbReference type="UniPathway" id="UPA00109">
    <property type="reaction ID" value="UER00189"/>
</dbReference>
<organism evidence="4 5">
    <name type="scientific">Candidatus Nomurabacteria bacterium GW2011_GWA1_37_20</name>
    <dbReference type="NCBI Taxonomy" id="1618729"/>
    <lineage>
        <taxon>Bacteria</taxon>
        <taxon>Candidatus Nomuraibacteriota</taxon>
    </lineage>
</organism>
<dbReference type="GO" id="GO:0019563">
    <property type="term" value="P:glycerol catabolic process"/>
    <property type="evidence" value="ECO:0007669"/>
    <property type="project" value="TreeGrafter"/>
</dbReference>
<dbReference type="EC" id="5.3.1.1" evidence="3"/>
<comment type="pathway">
    <text evidence="3">Carbohydrate degradation; glycolysis; D-glyceraldehyde 3-phosphate from glycerone phosphate: step 1/1.</text>
</comment>
<dbReference type="Gene3D" id="3.20.20.70">
    <property type="entry name" value="Aldolase class I"/>
    <property type="match status" value="1"/>
</dbReference>
<dbReference type="Pfam" id="PF00121">
    <property type="entry name" value="TIM"/>
    <property type="match status" value="1"/>
</dbReference>
<proteinExistence type="inferred from homology"/>
<keyword evidence="2 3" id="KW-0413">Isomerase</keyword>
<dbReference type="InterPro" id="IPR035990">
    <property type="entry name" value="TIM_sf"/>
</dbReference>
<dbReference type="PROSITE" id="PS51440">
    <property type="entry name" value="TIM_2"/>
    <property type="match status" value="1"/>
</dbReference>
<evidence type="ECO:0000256" key="1">
    <source>
        <dbReference type="ARBA" id="ARBA00007422"/>
    </source>
</evidence>
<evidence type="ECO:0000256" key="3">
    <source>
        <dbReference type="RuleBase" id="RU363013"/>
    </source>
</evidence>
<dbReference type="GO" id="GO:0005829">
    <property type="term" value="C:cytosol"/>
    <property type="evidence" value="ECO:0007669"/>
    <property type="project" value="TreeGrafter"/>
</dbReference>
<dbReference type="Proteomes" id="UP000034701">
    <property type="component" value="Unassembled WGS sequence"/>
</dbReference>
<dbReference type="UniPathway" id="UPA00138"/>
<dbReference type="InterPro" id="IPR013785">
    <property type="entry name" value="Aldolase_TIM"/>
</dbReference>
<keyword evidence="3" id="KW-0312">Gluconeogenesis</keyword>
<dbReference type="GO" id="GO:0006094">
    <property type="term" value="P:gluconeogenesis"/>
    <property type="evidence" value="ECO:0007669"/>
    <property type="project" value="UniProtKB-UniPathway"/>
</dbReference>
<evidence type="ECO:0000256" key="2">
    <source>
        <dbReference type="ARBA" id="ARBA00023235"/>
    </source>
</evidence>
<evidence type="ECO:0000313" key="5">
    <source>
        <dbReference type="Proteomes" id="UP000034701"/>
    </source>
</evidence>
<dbReference type="PANTHER" id="PTHR21139">
    <property type="entry name" value="TRIOSEPHOSPHATE ISOMERASE"/>
    <property type="match status" value="1"/>
</dbReference>
<dbReference type="SUPFAM" id="SSF51351">
    <property type="entry name" value="Triosephosphate isomerase (TIM)"/>
    <property type="match status" value="1"/>
</dbReference>
<comment type="subcellular location">
    <subcellularLocation>
        <location evidence="3">Cytoplasm</location>
    </subcellularLocation>
</comment>
<comment type="pathway">
    <text evidence="3">Carbohydrate biosynthesis; gluconeogenesis.</text>
</comment>
<comment type="subunit">
    <text evidence="3">Homodimer.</text>
</comment>
<evidence type="ECO:0000313" key="4">
    <source>
        <dbReference type="EMBL" id="KKQ32967.1"/>
    </source>
</evidence>
<comment type="catalytic activity">
    <reaction evidence="3">
        <text>D-glyceraldehyde 3-phosphate = dihydroxyacetone phosphate</text>
        <dbReference type="Rhea" id="RHEA:18585"/>
        <dbReference type="ChEBI" id="CHEBI:57642"/>
        <dbReference type="ChEBI" id="CHEBI:59776"/>
        <dbReference type="EC" id="5.3.1.1"/>
    </reaction>
</comment>
<dbReference type="AlphaFoldDB" id="A0A0G0GSF0"/>
<dbReference type="CDD" id="cd00311">
    <property type="entry name" value="TIM"/>
    <property type="match status" value="1"/>
</dbReference>
<keyword evidence="3" id="KW-0324">Glycolysis</keyword>
<reference evidence="4 5" key="1">
    <citation type="journal article" date="2015" name="Nature">
        <title>rRNA introns, odd ribosomes, and small enigmatic genomes across a large radiation of phyla.</title>
        <authorList>
            <person name="Brown C.T."/>
            <person name="Hug L.A."/>
            <person name="Thomas B.C."/>
            <person name="Sharon I."/>
            <person name="Castelle C.J."/>
            <person name="Singh A."/>
            <person name="Wilkins M.J."/>
            <person name="Williams K.H."/>
            <person name="Banfield J.F."/>
        </authorList>
    </citation>
    <scope>NUCLEOTIDE SEQUENCE [LARGE SCALE GENOMIC DNA]</scope>
</reference>
<comment type="caution">
    <text evidence="4">The sequence shown here is derived from an EMBL/GenBank/DDBJ whole genome shotgun (WGS) entry which is preliminary data.</text>
</comment>
<keyword evidence="3" id="KW-0963">Cytoplasm</keyword>
<sequence>MQKKKDKIIIGNWKMNPLTIKEAEKINLGAQDAFWGDVGAFTGEVSAEMLYNAGIKYVILGHSERRTLGETNELVNKKIKGSLSAGLTPVLCVGESMRDENHSYFNLVKTQLEECLNGVKKTFASKIIIAYEPIWAISSTLNRHDATSVDSREMAIFIRKVLYDKFGAEASRIRIIYGGSVNEKDALDFLNNGGVDGLLSGRASLNAKKFAEIINIAENNF</sequence>
<protein>
    <recommendedName>
        <fullName evidence="3">Triosephosphate isomerase</fullName>
        <ecNumber evidence="3">5.3.1.1</ecNumber>
    </recommendedName>
</protein>
<dbReference type="GO" id="GO:0046166">
    <property type="term" value="P:glyceraldehyde-3-phosphate biosynthetic process"/>
    <property type="evidence" value="ECO:0007669"/>
    <property type="project" value="TreeGrafter"/>
</dbReference>
<dbReference type="PANTHER" id="PTHR21139:SF42">
    <property type="entry name" value="TRIOSEPHOSPHATE ISOMERASE"/>
    <property type="match status" value="1"/>
</dbReference>
<dbReference type="PATRIC" id="fig|1618729.3.peg.196"/>